<gene>
    <name evidence="1" type="ORF">RM574_15855</name>
</gene>
<proteinExistence type="predicted"/>
<evidence type="ECO:0000313" key="2">
    <source>
        <dbReference type="Proteomes" id="UP001183607"/>
    </source>
</evidence>
<dbReference type="Proteomes" id="UP001183607">
    <property type="component" value="Unassembled WGS sequence"/>
</dbReference>
<organism evidence="1 2">
    <name type="scientific">Streptomyces evansiae</name>
    <dbReference type="NCBI Taxonomy" id="3075535"/>
    <lineage>
        <taxon>Bacteria</taxon>
        <taxon>Bacillati</taxon>
        <taxon>Actinomycetota</taxon>
        <taxon>Actinomycetes</taxon>
        <taxon>Kitasatosporales</taxon>
        <taxon>Streptomycetaceae</taxon>
        <taxon>Streptomyces</taxon>
    </lineage>
</organism>
<accession>A0ABD5E7G9</accession>
<dbReference type="RefSeq" id="WP_093853157.1">
    <property type="nucleotide sequence ID" value="NZ_JAVRER010000022.1"/>
</dbReference>
<protein>
    <submittedName>
        <fullName evidence="1">Transcriptional regulator</fullName>
    </submittedName>
</protein>
<comment type="caution">
    <text evidence="1">The sequence shown here is derived from an EMBL/GenBank/DDBJ whole genome shotgun (WGS) entry which is preliminary data.</text>
</comment>
<sequence>MTTPSDVTVLRRARFARRLPTALAELVGPRHGTVRLPTHLAWSGLTAFDLDRPRLRMSYYRIVIGEAGHDDLCRYLDRGLLLALWPTLRTLVSRDIRVVWENAFPELKPVLRKAA</sequence>
<reference evidence="2" key="1">
    <citation type="submission" date="2023-07" db="EMBL/GenBank/DDBJ databases">
        <title>30 novel species of actinomycetes from the DSMZ collection.</title>
        <authorList>
            <person name="Nouioui I."/>
        </authorList>
    </citation>
    <scope>NUCLEOTIDE SEQUENCE [LARGE SCALE GENOMIC DNA]</scope>
    <source>
        <strain evidence="2">DSM 41982</strain>
    </source>
</reference>
<evidence type="ECO:0000313" key="1">
    <source>
        <dbReference type="EMBL" id="MDT0416966.1"/>
    </source>
</evidence>
<name>A0ABD5E7G9_9ACTN</name>
<dbReference type="AlphaFoldDB" id="A0ABD5E7G9"/>
<dbReference type="EMBL" id="JAVRER010000022">
    <property type="protein sequence ID" value="MDT0416966.1"/>
    <property type="molecule type" value="Genomic_DNA"/>
</dbReference>